<feature type="domain" description="Thioredoxin-like fold" evidence="1">
    <location>
        <begin position="181"/>
        <end position="336"/>
    </location>
</feature>
<dbReference type="Gene3D" id="3.40.30.10">
    <property type="entry name" value="Glutaredoxin"/>
    <property type="match status" value="1"/>
</dbReference>
<accession>A0A413EMM0</accession>
<dbReference type="Pfam" id="PF13462">
    <property type="entry name" value="Thioredoxin_4"/>
    <property type="match status" value="1"/>
</dbReference>
<dbReference type="InterPro" id="IPR012336">
    <property type="entry name" value="Thioredoxin-like_fold"/>
</dbReference>
<sequence length="340" mass="39202">MRLTLYYISATLIILFYASCNSHRSSKHNEKDIIAELDGEVIYANEINTIIKQELYDELCRIHKIKKKALEQLINVKLLQKEANKKQMSYLEYIDDYTNAQIEQCGIDSLLKRYRLESITEFRGKSIYSVAIDSPTGKATRSFHLKGAIVNNLLDSLKRNKKITKYLYPPKSPRVDLDNLHTYYRGNLKSEVSVIIISDFDCESCINAHSLYNSIYEEYKDKVKFGYIHYSAMPTFAEIASDAANKQNRFWEFQDSLYAYRGYIDSTAVFKIAHNMSMDINKFQNDIANDDGKKAIENTINQLVLLGVYATPTLIINGRLIVDSNSKEEICHLIDEELSK</sequence>
<keyword evidence="2" id="KW-0413">Isomerase</keyword>
<evidence type="ECO:0000259" key="1">
    <source>
        <dbReference type="Pfam" id="PF13462"/>
    </source>
</evidence>
<evidence type="ECO:0000313" key="3">
    <source>
        <dbReference type="Proteomes" id="UP000286031"/>
    </source>
</evidence>
<dbReference type="SUPFAM" id="SSF52833">
    <property type="entry name" value="Thioredoxin-like"/>
    <property type="match status" value="1"/>
</dbReference>
<dbReference type="Proteomes" id="UP000286031">
    <property type="component" value="Unassembled WGS sequence"/>
</dbReference>
<name>A0A413EMM0_BACOV</name>
<dbReference type="GO" id="GO:0016853">
    <property type="term" value="F:isomerase activity"/>
    <property type="evidence" value="ECO:0007669"/>
    <property type="project" value="UniProtKB-KW"/>
</dbReference>
<gene>
    <name evidence="2" type="ORF">DWV35_15785</name>
</gene>
<proteinExistence type="predicted"/>
<dbReference type="EMBL" id="QSBI01000021">
    <property type="protein sequence ID" value="RGX08388.1"/>
    <property type="molecule type" value="Genomic_DNA"/>
</dbReference>
<evidence type="ECO:0000313" key="2">
    <source>
        <dbReference type="EMBL" id="RGX08388.1"/>
    </source>
</evidence>
<dbReference type="InterPro" id="IPR036249">
    <property type="entry name" value="Thioredoxin-like_sf"/>
</dbReference>
<dbReference type="RefSeq" id="WP_117512580.1">
    <property type="nucleotide sequence ID" value="NZ_JAQCPI010000021.1"/>
</dbReference>
<dbReference type="AlphaFoldDB" id="A0A413EMM0"/>
<protein>
    <submittedName>
        <fullName evidence="2">Protein-disulfide isomerase</fullName>
    </submittedName>
</protein>
<reference evidence="2 3" key="1">
    <citation type="submission" date="2018-08" db="EMBL/GenBank/DDBJ databases">
        <title>A genome reference for cultivated species of the human gut microbiota.</title>
        <authorList>
            <person name="Zou Y."/>
            <person name="Xue W."/>
            <person name="Luo G."/>
        </authorList>
    </citation>
    <scope>NUCLEOTIDE SEQUENCE [LARGE SCALE GENOMIC DNA]</scope>
    <source>
        <strain evidence="2 3">AF04-46</strain>
    </source>
</reference>
<organism evidence="2 3">
    <name type="scientific">Bacteroides ovatus</name>
    <dbReference type="NCBI Taxonomy" id="28116"/>
    <lineage>
        <taxon>Bacteria</taxon>
        <taxon>Pseudomonadati</taxon>
        <taxon>Bacteroidota</taxon>
        <taxon>Bacteroidia</taxon>
        <taxon>Bacteroidales</taxon>
        <taxon>Bacteroidaceae</taxon>
        <taxon>Bacteroides</taxon>
    </lineage>
</organism>
<comment type="caution">
    <text evidence="2">The sequence shown here is derived from an EMBL/GenBank/DDBJ whole genome shotgun (WGS) entry which is preliminary data.</text>
</comment>